<protein>
    <submittedName>
        <fullName evidence="1">Uncharacterized protein</fullName>
    </submittedName>
</protein>
<evidence type="ECO:0000313" key="2">
    <source>
        <dbReference type="Proteomes" id="UP000215335"/>
    </source>
</evidence>
<name>A0A232ELW4_9HYME</name>
<accession>A0A232ELW4</accession>
<sequence length="52" mass="6232">MKIRAEIVNHVYEDCEYFKPFIIGDEFLNITDRSNYEMHMSMNGMYVSKTGY</sequence>
<reference evidence="1 2" key="1">
    <citation type="journal article" date="2017" name="Curr. Biol.">
        <title>The Evolution of Venom by Co-option of Single-Copy Genes.</title>
        <authorList>
            <person name="Martinson E.O."/>
            <person name="Mrinalini"/>
            <person name="Kelkar Y.D."/>
            <person name="Chang C.H."/>
            <person name="Werren J.H."/>
        </authorList>
    </citation>
    <scope>NUCLEOTIDE SEQUENCE [LARGE SCALE GENOMIC DNA]</scope>
    <source>
        <strain evidence="1 2">Alberta</strain>
        <tissue evidence="1">Whole body</tissue>
    </source>
</reference>
<comment type="caution">
    <text evidence="1">The sequence shown here is derived from an EMBL/GenBank/DDBJ whole genome shotgun (WGS) entry which is preliminary data.</text>
</comment>
<dbReference type="Proteomes" id="UP000215335">
    <property type="component" value="Unassembled WGS sequence"/>
</dbReference>
<dbReference type="EMBL" id="NNAY01003490">
    <property type="protein sequence ID" value="OXU19337.1"/>
    <property type="molecule type" value="Genomic_DNA"/>
</dbReference>
<gene>
    <name evidence="1" type="ORF">TSAR_005878</name>
</gene>
<proteinExistence type="predicted"/>
<keyword evidence="2" id="KW-1185">Reference proteome</keyword>
<evidence type="ECO:0000313" key="1">
    <source>
        <dbReference type="EMBL" id="OXU19337.1"/>
    </source>
</evidence>
<organism evidence="1 2">
    <name type="scientific">Trichomalopsis sarcophagae</name>
    <dbReference type="NCBI Taxonomy" id="543379"/>
    <lineage>
        <taxon>Eukaryota</taxon>
        <taxon>Metazoa</taxon>
        <taxon>Ecdysozoa</taxon>
        <taxon>Arthropoda</taxon>
        <taxon>Hexapoda</taxon>
        <taxon>Insecta</taxon>
        <taxon>Pterygota</taxon>
        <taxon>Neoptera</taxon>
        <taxon>Endopterygota</taxon>
        <taxon>Hymenoptera</taxon>
        <taxon>Apocrita</taxon>
        <taxon>Proctotrupomorpha</taxon>
        <taxon>Chalcidoidea</taxon>
        <taxon>Pteromalidae</taxon>
        <taxon>Pteromalinae</taxon>
        <taxon>Trichomalopsis</taxon>
    </lineage>
</organism>
<dbReference type="AlphaFoldDB" id="A0A232ELW4"/>